<dbReference type="AlphaFoldDB" id="A0A7Y9LBE9"/>
<evidence type="ECO:0000256" key="2">
    <source>
        <dbReference type="ARBA" id="ARBA00022723"/>
    </source>
</evidence>
<evidence type="ECO:0000313" key="6">
    <source>
        <dbReference type="EMBL" id="NYE73754.1"/>
    </source>
</evidence>
<evidence type="ECO:0000313" key="7">
    <source>
        <dbReference type="Proteomes" id="UP000569914"/>
    </source>
</evidence>
<dbReference type="InterPro" id="IPR002716">
    <property type="entry name" value="PIN_dom"/>
</dbReference>
<keyword evidence="4" id="KW-0460">Magnesium</keyword>
<keyword evidence="7" id="KW-1185">Reference proteome</keyword>
<dbReference type="CDD" id="cd18731">
    <property type="entry name" value="PIN_NgFitB-like"/>
    <property type="match status" value="1"/>
</dbReference>
<feature type="domain" description="PIN" evidence="5">
    <location>
        <begin position="2"/>
        <end position="87"/>
    </location>
</feature>
<keyword evidence="3" id="KW-0378">Hydrolase</keyword>
<dbReference type="Gene3D" id="3.40.50.1010">
    <property type="entry name" value="5'-nuclease"/>
    <property type="match status" value="1"/>
</dbReference>
<dbReference type="Proteomes" id="UP000569914">
    <property type="component" value="Unassembled WGS sequence"/>
</dbReference>
<keyword evidence="2" id="KW-0479">Metal-binding</keyword>
<dbReference type="Pfam" id="PF01850">
    <property type="entry name" value="PIN"/>
    <property type="match status" value="1"/>
</dbReference>
<dbReference type="GO" id="GO:0016787">
    <property type="term" value="F:hydrolase activity"/>
    <property type="evidence" value="ECO:0007669"/>
    <property type="project" value="UniProtKB-KW"/>
</dbReference>
<proteinExistence type="predicted"/>
<evidence type="ECO:0000256" key="3">
    <source>
        <dbReference type="ARBA" id="ARBA00022801"/>
    </source>
</evidence>
<evidence type="ECO:0000259" key="5">
    <source>
        <dbReference type="Pfam" id="PF01850"/>
    </source>
</evidence>
<reference evidence="6 7" key="1">
    <citation type="submission" date="2020-07" db="EMBL/GenBank/DDBJ databases">
        <title>Sequencing the genomes of 1000 actinobacteria strains.</title>
        <authorList>
            <person name="Klenk H.-P."/>
        </authorList>
    </citation>
    <scope>NUCLEOTIDE SEQUENCE [LARGE SCALE GENOMIC DNA]</scope>
    <source>
        <strain evidence="6 7">DSM 22083</strain>
    </source>
</reference>
<evidence type="ECO:0000256" key="1">
    <source>
        <dbReference type="ARBA" id="ARBA00022722"/>
    </source>
</evidence>
<organism evidence="6 7">
    <name type="scientific">Microlunatus parietis</name>
    <dbReference type="NCBI Taxonomy" id="682979"/>
    <lineage>
        <taxon>Bacteria</taxon>
        <taxon>Bacillati</taxon>
        <taxon>Actinomycetota</taxon>
        <taxon>Actinomycetes</taxon>
        <taxon>Propionibacteriales</taxon>
        <taxon>Propionibacteriaceae</taxon>
        <taxon>Microlunatus</taxon>
    </lineage>
</organism>
<dbReference type="SUPFAM" id="SSF88723">
    <property type="entry name" value="PIN domain-like"/>
    <property type="match status" value="1"/>
</dbReference>
<dbReference type="EMBL" id="JACCBU010000001">
    <property type="protein sequence ID" value="NYE73754.1"/>
    <property type="molecule type" value="Genomic_DNA"/>
</dbReference>
<name>A0A7Y9LBE9_9ACTN</name>
<dbReference type="InterPro" id="IPR029060">
    <property type="entry name" value="PIN-like_dom_sf"/>
</dbReference>
<keyword evidence="1" id="KW-0540">Nuclease</keyword>
<evidence type="ECO:0000256" key="4">
    <source>
        <dbReference type="ARBA" id="ARBA00022842"/>
    </source>
</evidence>
<comment type="caution">
    <text evidence="6">The sequence shown here is derived from an EMBL/GenBank/DDBJ whole genome shotgun (WGS) entry which is preliminary data.</text>
</comment>
<dbReference type="GO" id="GO:0046872">
    <property type="term" value="F:metal ion binding"/>
    <property type="evidence" value="ECO:0007669"/>
    <property type="project" value="UniProtKB-KW"/>
</dbReference>
<protein>
    <recommendedName>
        <fullName evidence="5">PIN domain-containing protein</fullName>
    </recommendedName>
</protein>
<gene>
    <name evidence="6" type="ORF">BKA15_005083</name>
</gene>
<accession>A0A7Y9LBE9</accession>
<sequence length="106" mass="11386">MITVAELLAGLERLPAGRRRTSLTEQVENALEPYLGTRAILAFDTDAARNYARIVAAREKAGRPISMADAQIAAICRSNGAACATRNIGDFEGAGIELIDPWSQIQ</sequence>
<dbReference type="GO" id="GO:0004518">
    <property type="term" value="F:nuclease activity"/>
    <property type="evidence" value="ECO:0007669"/>
    <property type="project" value="UniProtKB-KW"/>
</dbReference>